<proteinExistence type="predicted"/>
<dbReference type="AlphaFoldDB" id="A0A537J9F2"/>
<evidence type="ECO:0000256" key="3">
    <source>
        <dbReference type="ARBA" id="ARBA00022989"/>
    </source>
</evidence>
<dbReference type="InterPro" id="IPR051533">
    <property type="entry name" value="WaaL-like"/>
</dbReference>
<feature type="transmembrane region" description="Helical" evidence="5">
    <location>
        <begin position="29"/>
        <end position="49"/>
    </location>
</feature>
<dbReference type="GO" id="GO:0016874">
    <property type="term" value="F:ligase activity"/>
    <property type="evidence" value="ECO:0007669"/>
    <property type="project" value="UniProtKB-KW"/>
</dbReference>
<evidence type="ECO:0000313" key="7">
    <source>
        <dbReference type="EMBL" id="TMI79706.1"/>
    </source>
</evidence>
<dbReference type="PANTHER" id="PTHR37422:SF13">
    <property type="entry name" value="LIPOPOLYSACCHARIDE BIOSYNTHESIS PROTEIN PA4999-RELATED"/>
    <property type="match status" value="1"/>
</dbReference>
<keyword evidence="2 5" id="KW-0812">Transmembrane</keyword>
<dbReference type="Pfam" id="PF04932">
    <property type="entry name" value="Wzy_C"/>
    <property type="match status" value="1"/>
</dbReference>
<accession>A0A537J9F2</accession>
<evidence type="ECO:0000259" key="6">
    <source>
        <dbReference type="Pfam" id="PF04932"/>
    </source>
</evidence>
<keyword evidence="7" id="KW-0436">Ligase</keyword>
<sequence>MTLLSGVVFFGTFAWLLHQAPSARVALLRAWALGGPPAAVIGVIAGLLSPDRRAYFPQAPMGPDGFATTIFLSSLVALGLAHRAREQERWLWLGCSLVTLGGLLATESRSALAGWVAGAAYLTWRGLRDRPRRLGRWWLASGLVVVALVGAVALPDLGQRVGHALRDLGADRMQIWRISAGMVAAHPVLGTGPGTFETVYNRLKPAGWERKWSAHNLWLNFAAETGLLGLLAILWVVLVAVREWVRAGRALPPRADPIRPIVTGVL</sequence>
<dbReference type="EMBL" id="VBAO01000265">
    <property type="protein sequence ID" value="TMI79706.1"/>
    <property type="molecule type" value="Genomic_DNA"/>
</dbReference>
<evidence type="ECO:0000256" key="2">
    <source>
        <dbReference type="ARBA" id="ARBA00022692"/>
    </source>
</evidence>
<comment type="subcellular location">
    <subcellularLocation>
        <location evidence="1">Membrane</location>
        <topology evidence="1">Multi-pass membrane protein</topology>
    </subcellularLocation>
</comment>
<keyword evidence="3 5" id="KW-1133">Transmembrane helix</keyword>
<dbReference type="GO" id="GO:0016020">
    <property type="term" value="C:membrane"/>
    <property type="evidence" value="ECO:0007669"/>
    <property type="project" value="UniProtKB-SubCell"/>
</dbReference>
<organism evidence="7 8">
    <name type="scientific">Candidatus Segetimicrobium genomatis</name>
    <dbReference type="NCBI Taxonomy" id="2569760"/>
    <lineage>
        <taxon>Bacteria</taxon>
        <taxon>Bacillati</taxon>
        <taxon>Candidatus Sysuimicrobiota</taxon>
        <taxon>Candidatus Sysuimicrobiia</taxon>
        <taxon>Candidatus Sysuimicrobiales</taxon>
        <taxon>Candidatus Segetimicrobiaceae</taxon>
        <taxon>Candidatus Segetimicrobium</taxon>
    </lineage>
</organism>
<feature type="transmembrane region" description="Helical" evidence="5">
    <location>
        <begin position="61"/>
        <end position="84"/>
    </location>
</feature>
<evidence type="ECO:0000313" key="8">
    <source>
        <dbReference type="Proteomes" id="UP000320048"/>
    </source>
</evidence>
<name>A0A537J9F2_9BACT</name>
<reference evidence="7 8" key="1">
    <citation type="journal article" date="2019" name="Nat. Microbiol.">
        <title>Mediterranean grassland soil C-N compound turnover is dependent on rainfall and depth, and is mediated by genomically divergent microorganisms.</title>
        <authorList>
            <person name="Diamond S."/>
            <person name="Andeer P.F."/>
            <person name="Li Z."/>
            <person name="Crits-Christoph A."/>
            <person name="Burstein D."/>
            <person name="Anantharaman K."/>
            <person name="Lane K.R."/>
            <person name="Thomas B.C."/>
            <person name="Pan C."/>
            <person name="Northen T.R."/>
            <person name="Banfield J.F."/>
        </authorList>
    </citation>
    <scope>NUCLEOTIDE SEQUENCE [LARGE SCALE GENOMIC DNA]</scope>
    <source>
        <strain evidence="7">NP_7</strain>
    </source>
</reference>
<evidence type="ECO:0000256" key="1">
    <source>
        <dbReference type="ARBA" id="ARBA00004141"/>
    </source>
</evidence>
<protein>
    <submittedName>
        <fullName evidence="7">O-antigen ligase family protein</fullName>
    </submittedName>
</protein>
<keyword evidence="4 5" id="KW-0472">Membrane</keyword>
<comment type="caution">
    <text evidence="7">The sequence shown here is derived from an EMBL/GenBank/DDBJ whole genome shotgun (WGS) entry which is preliminary data.</text>
</comment>
<feature type="transmembrane region" description="Helical" evidence="5">
    <location>
        <begin position="217"/>
        <end position="241"/>
    </location>
</feature>
<evidence type="ECO:0000256" key="5">
    <source>
        <dbReference type="SAM" id="Phobius"/>
    </source>
</evidence>
<dbReference type="PANTHER" id="PTHR37422">
    <property type="entry name" value="TEICHURONIC ACID BIOSYNTHESIS PROTEIN TUAE"/>
    <property type="match status" value="1"/>
</dbReference>
<feature type="transmembrane region" description="Helical" evidence="5">
    <location>
        <begin position="134"/>
        <end position="154"/>
    </location>
</feature>
<dbReference type="Proteomes" id="UP000320048">
    <property type="component" value="Unassembled WGS sequence"/>
</dbReference>
<feature type="non-terminal residue" evidence="7">
    <location>
        <position position="266"/>
    </location>
</feature>
<evidence type="ECO:0000256" key="4">
    <source>
        <dbReference type="ARBA" id="ARBA00023136"/>
    </source>
</evidence>
<gene>
    <name evidence="7" type="ORF">E6H04_10115</name>
</gene>
<feature type="domain" description="O-antigen ligase-related" evidence="6">
    <location>
        <begin position="96"/>
        <end position="233"/>
    </location>
</feature>
<dbReference type="InterPro" id="IPR007016">
    <property type="entry name" value="O-antigen_ligase-rel_domated"/>
</dbReference>